<keyword evidence="5 11" id="KW-0479">Metal-binding</keyword>
<keyword evidence="6 11" id="KW-0274">FAD</keyword>
<dbReference type="InterPro" id="IPR017927">
    <property type="entry name" value="FAD-bd_FR_type"/>
</dbReference>
<dbReference type="InterPro" id="IPR050353">
    <property type="entry name" value="PyrK_electron_transfer"/>
</dbReference>
<evidence type="ECO:0000256" key="10">
    <source>
        <dbReference type="ARBA" id="ARBA00023014"/>
    </source>
</evidence>
<reference evidence="13 14" key="1">
    <citation type="journal article" date="2021" name="Sci. Rep.">
        <title>The distribution of antibiotic resistance genes in chicken gut microbiota commensals.</title>
        <authorList>
            <person name="Juricova H."/>
            <person name="Matiasovicova J."/>
            <person name="Kubasova T."/>
            <person name="Cejkova D."/>
            <person name="Rychlik I."/>
        </authorList>
    </citation>
    <scope>NUCLEOTIDE SEQUENCE [LARGE SCALE GENOMIC DNA]</scope>
    <source>
        <strain evidence="13 14">An564</strain>
    </source>
</reference>
<comment type="cofactor">
    <cofactor evidence="11">
        <name>FAD</name>
        <dbReference type="ChEBI" id="CHEBI:57692"/>
    </cofactor>
    <text evidence="11">Binds 1 FAD per subunit.</text>
</comment>
<dbReference type="PANTHER" id="PTHR43513:SF3">
    <property type="entry name" value="DIHYDROOROTATE DEHYDROGENASE B (NAD(+)), ELECTRON TRANSFER SUBUNIT-RELATED"/>
    <property type="match status" value="1"/>
</dbReference>
<dbReference type="InterPro" id="IPR023455">
    <property type="entry name" value="Dihydroorotate_DHASE_ETsu"/>
</dbReference>
<dbReference type="RefSeq" id="WP_177502526.1">
    <property type="nucleotide sequence ID" value="NZ_JACSNR010000001.1"/>
</dbReference>
<dbReference type="InterPro" id="IPR008333">
    <property type="entry name" value="Cbr1-like_FAD-bd_dom"/>
</dbReference>
<comment type="function">
    <text evidence="11">Responsible for channeling the electrons from the oxidation of dihydroorotate from the FMN redox center in the PyrD type B subunit to the ultimate electron acceptor NAD(+).</text>
</comment>
<organism evidence="13 14">
    <name type="scientific">Hydrogenoanaerobacterium saccharovorans</name>
    <dbReference type="NCBI Taxonomy" id="474960"/>
    <lineage>
        <taxon>Bacteria</taxon>
        <taxon>Bacillati</taxon>
        <taxon>Bacillota</taxon>
        <taxon>Clostridia</taxon>
        <taxon>Eubacteriales</taxon>
        <taxon>Oscillospiraceae</taxon>
        <taxon>Hydrogenoanaerobacterium</taxon>
    </lineage>
</organism>
<dbReference type="Gene3D" id="2.40.30.10">
    <property type="entry name" value="Translation factors"/>
    <property type="match status" value="1"/>
</dbReference>
<sequence length="257" mass="27499">MSYIQNVYPIQSRDAIARDVFDYVVACPDIASQSHAGQFVHIRVAGHTLRRPISICEVNREKGTLRLVFEVRGSGTEAMSMLSVGDLMDVMGPLGNGFTLLSPDSRAIVVGGGIGTPPMLETAKHYAENCTAILGFRDAAHVILDEDFDACGCDVRLATDDGSKGHHGFVTDLLRQRLEEGGADIIYACGPKGMLQAVAAIAEEFGVRCEVSLEERMACGIGACLGCATPIRTADGGMTYKHVCKDGPVFDAKEVIF</sequence>
<comment type="similarity">
    <text evidence="1 11">Belongs to the PyrK family.</text>
</comment>
<dbReference type="Pfam" id="PF00175">
    <property type="entry name" value="NAD_binding_1"/>
    <property type="match status" value="1"/>
</dbReference>
<dbReference type="InterPro" id="IPR001433">
    <property type="entry name" value="OxRdtase_FAD/NAD-bd"/>
</dbReference>
<feature type="binding site" evidence="11">
    <location>
        <position position="227"/>
    </location>
    <ligand>
        <name>[2Fe-2S] cluster</name>
        <dbReference type="ChEBI" id="CHEBI:190135"/>
    </ligand>
</feature>
<comment type="pathway">
    <text evidence="11">Pyrimidine metabolism; UMP biosynthesis via de novo pathway; orotate from (S)-dihydroorotate (NAD(+) route): step 1/1.</text>
</comment>
<comment type="caution">
    <text evidence="13">The sequence shown here is derived from an EMBL/GenBank/DDBJ whole genome shotgun (WGS) entry which is preliminary data.</text>
</comment>
<dbReference type="Pfam" id="PF00970">
    <property type="entry name" value="FAD_binding_6"/>
    <property type="match status" value="1"/>
</dbReference>
<dbReference type="Pfam" id="PF10418">
    <property type="entry name" value="DHODB_Fe-S_bind"/>
    <property type="match status" value="1"/>
</dbReference>
<evidence type="ECO:0000256" key="2">
    <source>
        <dbReference type="ARBA" id="ARBA00022448"/>
    </source>
</evidence>
<evidence type="ECO:0000259" key="12">
    <source>
        <dbReference type="PROSITE" id="PS51384"/>
    </source>
</evidence>
<evidence type="ECO:0000313" key="13">
    <source>
        <dbReference type="EMBL" id="MBM6922506.1"/>
    </source>
</evidence>
<keyword evidence="10 11" id="KW-0411">Iron-sulfur</keyword>
<keyword evidence="9 11" id="KW-0408">Iron</keyword>
<keyword evidence="8 11" id="KW-0249">Electron transport</keyword>
<dbReference type="HAMAP" id="MF_01211">
    <property type="entry name" value="DHODB_Fe_S_bind"/>
    <property type="match status" value="1"/>
</dbReference>
<feature type="binding site" evidence="11">
    <location>
        <position position="224"/>
    </location>
    <ligand>
        <name>[2Fe-2S] cluster</name>
        <dbReference type="ChEBI" id="CHEBI:190135"/>
    </ligand>
</feature>
<evidence type="ECO:0000256" key="8">
    <source>
        <dbReference type="ARBA" id="ARBA00022982"/>
    </source>
</evidence>
<comment type="subunit">
    <text evidence="11">Heterotetramer of 2 PyrK and 2 PyrD type B subunits.</text>
</comment>
<evidence type="ECO:0000256" key="11">
    <source>
        <dbReference type="HAMAP-Rule" id="MF_01211"/>
    </source>
</evidence>
<dbReference type="PROSITE" id="PS51384">
    <property type="entry name" value="FAD_FR"/>
    <property type="match status" value="1"/>
</dbReference>
<dbReference type="SUPFAM" id="SSF63380">
    <property type="entry name" value="Riboflavin synthase domain-like"/>
    <property type="match status" value="1"/>
</dbReference>
<proteinExistence type="inferred from homology"/>
<dbReference type="Proteomes" id="UP000724149">
    <property type="component" value="Unassembled WGS sequence"/>
</dbReference>
<evidence type="ECO:0000256" key="3">
    <source>
        <dbReference type="ARBA" id="ARBA00022630"/>
    </source>
</evidence>
<dbReference type="EMBL" id="JACSNR010000001">
    <property type="protein sequence ID" value="MBM6922506.1"/>
    <property type="molecule type" value="Genomic_DNA"/>
</dbReference>
<keyword evidence="2 11" id="KW-0813">Transport</keyword>
<comment type="caution">
    <text evidence="11">Lacks conserved residue(s) required for the propagation of feature annotation.</text>
</comment>
<evidence type="ECO:0000256" key="4">
    <source>
        <dbReference type="ARBA" id="ARBA00022714"/>
    </source>
</evidence>
<dbReference type="Gene3D" id="3.40.50.80">
    <property type="entry name" value="Nucleotide-binding domain of ferredoxin-NADP reductase (FNR) module"/>
    <property type="match status" value="1"/>
</dbReference>
<dbReference type="InterPro" id="IPR019480">
    <property type="entry name" value="Dihydroorotate_DH_Fe-S-bd"/>
</dbReference>
<protein>
    <recommendedName>
        <fullName evidence="11">Dihydroorotate dehydrogenase B (NAD(+)), electron transfer subunit</fullName>
    </recommendedName>
    <alternativeName>
        <fullName evidence="11">Dihydroorotate oxidase B, electron transfer subunit</fullName>
    </alternativeName>
</protein>
<evidence type="ECO:0000256" key="7">
    <source>
        <dbReference type="ARBA" id="ARBA00022975"/>
    </source>
</evidence>
<dbReference type="PIRSF" id="PIRSF006816">
    <property type="entry name" value="Cyc3_hyd_g"/>
    <property type="match status" value="1"/>
</dbReference>
<dbReference type="Gene3D" id="2.10.240.10">
    <property type="entry name" value="Dihydroorotate dehydrogenase, electron transfer subunit"/>
    <property type="match status" value="1"/>
</dbReference>
<keyword evidence="14" id="KW-1185">Reference proteome</keyword>
<evidence type="ECO:0000256" key="5">
    <source>
        <dbReference type="ARBA" id="ARBA00022723"/>
    </source>
</evidence>
<dbReference type="InterPro" id="IPR037117">
    <property type="entry name" value="Dihydroorotate_DH_ele_sf"/>
</dbReference>
<evidence type="ECO:0000313" key="14">
    <source>
        <dbReference type="Proteomes" id="UP000724149"/>
    </source>
</evidence>
<feature type="binding site" evidence="11">
    <location>
        <position position="219"/>
    </location>
    <ligand>
        <name>[2Fe-2S] cluster</name>
        <dbReference type="ChEBI" id="CHEBI:190135"/>
    </ligand>
</feature>
<dbReference type="CDD" id="cd06218">
    <property type="entry name" value="DHOD_e_trans"/>
    <property type="match status" value="1"/>
</dbReference>
<evidence type="ECO:0000256" key="1">
    <source>
        <dbReference type="ARBA" id="ARBA00006422"/>
    </source>
</evidence>
<feature type="binding site" evidence="11">
    <location>
        <begin position="51"/>
        <end position="54"/>
    </location>
    <ligand>
        <name>FAD</name>
        <dbReference type="ChEBI" id="CHEBI:57692"/>
    </ligand>
</feature>
<feature type="binding site" evidence="11">
    <location>
        <position position="244"/>
    </location>
    <ligand>
        <name>[2Fe-2S] cluster</name>
        <dbReference type="ChEBI" id="CHEBI:190135"/>
    </ligand>
</feature>
<dbReference type="SUPFAM" id="SSF52343">
    <property type="entry name" value="Ferredoxin reductase-like, C-terminal NADP-linked domain"/>
    <property type="match status" value="1"/>
</dbReference>
<comment type="cofactor">
    <cofactor evidence="11">
        <name>[2Fe-2S] cluster</name>
        <dbReference type="ChEBI" id="CHEBI:190135"/>
    </cofactor>
    <text evidence="11">Binds 1 [2Fe-2S] cluster per subunit.</text>
</comment>
<feature type="binding site" evidence="11">
    <location>
        <begin position="75"/>
        <end position="76"/>
    </location>
    <ligand>
        <name>FAD</name>
        <dbReference type="ChEBI" id="CHEBI:57692"/>
    </ligand>
</feature>
<keyword evidence="3 11" id="KW-0285">Flavoprotein</keyword>
<feature type="domain" description="FAD-binding FR-type" evidence="12">
    <location>
        <begin position="3"/>
        <end position="100"/>
    </location>
</feature>
<keyword evidence="7 11" id="KW-0665">Pyrimidine biosynthesis</keyword>
<gene>
    <name evidence="11" type="primary">pyrK</name>
    <name evidence="13" type="ORF">H9X81_02195</name>
</gene>
<evidence type="ECO:0000256" key="6">
    <source>
        <dbReference type="ARBA" id="ARBA00022827"/>
    </source>
</evidence>
<accession>A0ABS2GK55</accession>
<dbReference type="InterPro" id="IPR017938">
    <property type="entry name" value="Riboflavin_synthase-like_b-brl"/>
</dbReference>
<evidence type="ECO:0000256" key="9">
    <source>
        <dbReference type="ARBA" id="ARBA00023004"/>
    </source>
</evidence>
<dbReference type="PANTHER" id="PTHR43513">
    <property type="entry name" value="DIHYDROOROTATE DEHYDROGENASE B (NAD(+)), ELECTRON TRANSFER SUBUNIT"/>
    <property type="match status" value="1"/>
</dbReference>
<name>A0ABS2GK55_9FIRM</name>
<dbReference type="InterPro" id="IPR039261">
    <property type="entry name" value="FNR_nucleotide-bd"/>
</dbReference>
<keyword evidence="4 11" id="KW-0001">2Fe-2S</keyword>
<dbReference type="InterPro" id="IPR012165">
    <property type="entry name" value="Cyt_c3_hydrogenase_gsu"/>
</dbReference>